<reference evidence="5" key="1">
    <citation type="submission" date="2016-11" db="UniProtKB">
        <authorList>
            <consortium name="WormBaseParasite"/>
        </authorList>
    </citation>
    <scope>IDENTIFICATION</scope>
</reference>
<keyword evidence="4" id="KW-1185">Reference proteome</keyword>
<dbReference type="WBParaSite" id="BXY_1165800.1">
    <property type="protein sequence ID" value="BXY_1165800.1"/>
    <property type="gene ID" value="BXY_1165800"/>
</dbReference>
<accession>A0A1I7SF46</accession>
<name>A0A1I7SF46_BURXY</name>
<evidence type="ECO:0000313" key="3">
    <source>
        <dbReference type="Proteomes" id="UP000095284"/>
    </source>
</evidence>
<evidence type="ECO:0000313" key="4">
    <source>
        <dbReference type="Proteomes" id="UP000659654"/>
    </source>
</evidence>
<reference evidence="2" key="2">
    <citation type="submission" date="2020-09" db="EMBL/GenBank/DDBJ databases">
        <authorList>
            <person name="Kikuchi T."/>
        </authorList>
    </citation>
    <scope>NUCLEOTIDE SEQUENCE</scope>
    <source>
        <strain evidence="2">Ka4C1</strain>
    </source>
</reference>
<feature type="chain" id="PRO_5035359995" evidence="1">
    <location>
        <begin position="20"/>
        <end position="214"/>
    </location>
</feature>
<sequence length="214" mass="24699">MRRLIVILWPCLLSSAINAMQIKEGEIKHFIEVFVKSRGNDSNGDLYFALTTYNESLSVFQTHESVERKDDSNMELPGYFPDNKTLGRIQTECFGREKITCGIDRDTGELETFDESEGKTFYMYRAFNFSVPWECSKRFCIFTNLLTGEEYEIPSDLKTFVGDAPGERIAMVPLLTIQSPLVVEQLKRYGNSASGIEGFWFTLVLVYFLRYMFE</sequence>
<evidence type="ECO:0000256" key="1">
    <source>
        <dbReference type="SAM" id="SignalP"/>
    </source>
</evidence>
<organism evidence="3 5">
    <name type="scientific">Bursaphelenchus xylophilus</name>
    <name type="common">Pinewood nematode worm</name>
    <name type="synonym">Aphelenchoides xylophilus</name>
    <dbReference type="NCBI Taxonomy" id="6326"/>
    <lineage>
        <taxon>Eukaryota</taxon>
        <taxon>Metazoa</taxon>
        <taxon>Ecdysozoa</taxon>
        <taxon>Nematoda</taxon>
        <taxon>Chromadorea</taxon>
        <taxon>Rhabditida</taxon>
        <taxon>Tylenchina</taxon>
        <taxon>Tylenchomorpha</taxon>
        <taxon>Aphelenchoidea</taxon>
        <taxon>Aphelenchoididae</taxon>
        <taxon>Bursaphelenchus</taxon>
    </lineage>
</organism>
<keyword evidence="1" id="KW-0732">Signal</keyword>
<feature type="signal peptide" evidence="1">
    <location>
        <begin position="1"/>
        <end position="19"/>
    </location>
</feature>
<dbReference type="AlphaFoldDB" id="A0A1I7SF46"/>
<dbReference type="EMBL" id="CAJFCV020000001">
    <property type="protein sequence ID" value="CAG9078824.1"/>
    <property type="molecule type" value="Genomic_DNA"/>
</dbReference>
<gene>
    <name evidence="2" type="ORF">BXYJ_LOCUS19</name>
</gene>
<dbReference type="Proteomes" id="UP000582659">
    <property type="component" value="Unassembled WGS sequence"/>
</dbReference>
<evidence type="ECO:0000313" key="2">
    <source>
        <dbReference type="EMBL" id="CAD5207626.1"/>
    </source>
</evidence>
<proteinExistence type="predicted"/>
<protein>
    <submittedName>
        <fullName evidence="2">(pine wood nematode) hypothetical protein</fullName>
    </submittedName>
</protein>
<dbReference type="EMBL" id="CAJFDI010000001">
    <property type="protein sequence ID" value="CAD5207626.1"/>
    <property type="molecule type" value="Genomic_DNA"/>
</dbReference>
<dbReference type="Proteomes" id="UP000095284">
    <property type="component" value="Unplaced"/>
</dbReference>
<evidence type="ECO:0000313" key="5">
    <source>
        <dbReference type="WBParaSite" id="BXY_1165800.1"/>
    </source>
</evidence>
<dbReference type="Proteomes" id="UP000659654">
    <property type="component" value="Unassembled WGS sequence"/>
</dbReference>